<keyword evidence="2" id="KW-1185">Reference proteome</keyword>
<accession>A0ABP9VZ35</accession>
<organism evidence="1 2">
    <name type="scientific">Novipirellula caenicola</name>
    <dbReference type="NCBI Taxonomy" id="1536901"/>
    <lineage>
        <taxon>Bacteria</taxon>
        <taxon>Pseudomonadati</taxon>
        <taxon>Planctomycetota</taxon>
        <taxon>Planctomycetia</taxon>
        <taxon>Pirellulales</taxon>
        <taxon>Pirellulaceae</taxon>
        <taxon>Novipirellula</taxon>
    </lineage>
</organism>
<name>A0ABP9VZ35_9BACT</name>
<comment type="caution">
    <text evidence="1">The sequence shown here is derived from an EMBL/GenBank/DDBJ whole genome shotgun (WGS) entry which is preliminary data.</text>
</comment>
<dbReference type="EMBL" id="BAABRO010000014">
    <property type="protein sequence ID" value="GAA5509493.1"/>
    <property type="molecule type" value="Genomic_DNA"/>
</dbReference>
<dbReference type="Proteomes" id="UP001416858">
    <property type="component" value="Unassembled WGS sequence"/>
</dbReference>
<evidence type="ECO:0000313" key="1">
    <source>
        <dbReference type="EMBL" id="GAA5509493.1"/>
    </source>
</evidence>
<protein>
    <submittedName>
        <fullName evidence="1">Uncharacterized protein</fullName>
    </submittedName>
</protein>
<evidence type="ECO:0000313" key="2">
    <source>
        <dbReference type="Proteomes" id="UP001416858"/>
    </source>
</evidence>
<sequence>MESTPSGFRTAGANSELITGNDPIAVFIDLSNQYLTSRPGPA</sequence>
<proteinExistence type="predicted"/>
<gene>
    <name evidence="1" type="ORF">Rcae01_04992</name>
</gene>
<reference evidence="1 2" key="1">
    <citation type="submission" date="2024-02" db="EMBL/GenBank/DDBJ databases">
        <title>Rhodopirellula caenicola NBRC 110016.</title>
        <authorList>
            <person name="Ichikawa N."/>
            <person name="Katano-Makiyama Y."/>
            <person name="Hidaka K."/>
        </authorList>
    </citation>
    <scope>NUCLEOTIDE SEQUENCE [LARGE SCALE GENOMIC DNA]</scope>
    <source>
        <strain evidence="1 2">NBRC 110016</strain>
    </source>
</reference>